<keyword evidence="6" id="KW-0862">Zinc</keyword>
<dbReference type="PANTHER" id="PTHR11733">
    <property type="entry name" value="ZINC METALLOPROTEASE FAMILY M13 NEPRILYSIN-RELATED"/>
    <property type="match status" value="1"/>
</dbReference>
<protein>
    <recommendedName>
        <fullName evidence="12">Peptidase M13 C-terminal domain-containing protein</fullName>
    </recommendedName>
</protein>
<dbReference type="Pfam" id="PF01431">
    <property type="entry name" value="Peptidase_M13"/>
    <property type="match status" value="1"/>
</dbReference>
<evidence type="ECO:0000259" key="8">
    <source>
        <dbReference type="Pfam" id="PF01431"/>
    </source>
</evidence>
<evidence type="ECO:0000256" key="3">
    <source>
        <dbReference type="ARBA" id="ARBA00022670"/>
    </source>
</evidence>
<feature type="domain" description="Peptidase M13 N-terminal" evidence="9">
    <location>
        <begin position="13"/>
        <end position="317"/>
    </location>
</feature>
<dbReference type="CDD" id="cd08662">
    <property type="entry name" value="M13"/>
    <property type="match status" value="1"/>
</dbReference>
<dbReference type="SUPFAM" id="SSF55486">
    <property type="entry name" value="Metalloproteases ('zincins'), catalytic domain"/>
    <property type="match status" value="1"/>
</dbReference>
<dbReference type="Gene3D" id="3.40.390.10">
    <property type="entry name" value="Collagenase (Catalytic Domain)"/>
    <property type="match status" value="1"/>
</dbReference>
<evidence type="ECO:0000313" key="11">
    <source>
        <dbReference type="Proteomes" id="UP000005237"/>
    </source>
</evidence>
<feature type="domain" description="Peptidase M13 C-terminal" evidence="8">
    <location>
        <begin position="376"/>
        <end position="579"/>
    </location>
</feature>
<keyword evidence="7" id="KW-0482">Metalloprotease</keyword>
<dbReference type="GO" id="GO:0016485">
    <property type="term" value="P:protein processing"/>
    <property type="evidence" value="ECO:0007669"/>
    <property type="project" value="TreeGrafter"/>
</dbReference>
<proteinExistence type="inferred from homology"/>
<dbReference type="InterPro" id="IPR024079">
    <property type="entry name" value="MetalloPept_cat_dom_sf"/>
</dbReference>
<sequence length="581" mass="67061">MNKNLKTNSLSETILKQLFGLCEKLPSLQEQHIISYRDLLADIKSVGAWPMIDPDFDESQFELTRYLENMAGNLTIRNYGLFTLNIHALVAILNDNDAYILPDGTREKLLEHVKNIIAEKGTKIDIKTIEKDMKDVDEFRQNLSQLGTYYDLKHAEDFEGFVSMNRPLINFEQILRNLVNPKNPEQWEIIKKNVYTSPTKWYLTENGQFHQLIQAIPPRTLANFLILRILQNALNLVKFTPDTKCGDVVIGRMPKAALRIYVRNFFKKENLKLGSELVTRIMFEYVKMFNSSTWLHQETKDSAISKIKKMRSVVGYPDEFEAPGALDKVYEDLFNMSPNDSFYTLLRKIDGFDLKRQMELVTHRPSLSFPTLVQSNAFYLNYYNMFVLSVPIIDEPFFSASLPSIARLAAVGFTIGHEIGHAFDHYGRQFDGDGKRVNWWSKEQEMEYHGREKCLIRQYQGYDAPKYGKGLDGRRVSKENIADLLGITTTWMAYKSLKDVADQPSIIGFEDYSPEKLFFHIVALKSCSTYDTLSLNERLNRVHPVNNFRVNGVFANMEAFSEAFQCPIGSPMNPEEKCTFF</sequence>
<evidence type="ECO:0000256" key="4">
    <source>
        <dbReference type="ARBA" id="ARBA00022723"/>
    </source>
</evidence>
<name>A0A8R1HQA3_CAEJA</name>
<evidence type="ECO:0000256" key="5">
    <source>
        <dbReference type="ARBA" id="ARBA00022801"/>
    </source>
</evidence>
<dbReference type="InterPro" id="IPR000718">
    <property type="entry name" value="Peptidase_M13"/>
</dbReference>
<evidence type="ECO:0000256" key="2">
    <source>
        <dbReference type="ARBA" id="ARBA00007357"/>
    </source>
</evidence>
<dbReference type="GO" id="GO:0005886">
    <property type="term" value="C:plasma membrane"/>
    <property type="evidence" value="ECO:0007669"/>
    <property type="project" value="TreeGrafter"/>
</dbReference>
<evidence type="ECO:0000256" key="1">
    <source>
        <dbReference type="ARBA" id="ARBA00001947"/>
    </source>
</evidence>
<dbReference type="InterPro" id="IPR018497">
    <property type="entry name" value="Peptidase_M13_C"/>
</dbReference>
<dbReference type="EnsemblMetazoa" id="CJA07961.1">
    <property type="protein sequence ID" value="CJA07961.1"/>
    <property type="gene ID" value="WBGene00127165"/>
</dbReference>
<reference evidence="10" key="2">
    <citation type="submission" date="2022-06" db="UniProtKB">
        <authorList>
            <consortium name="EnsemblMetazoa"/>
        </authorList>
    </citation>
    <scope>IDENTIFICATION</scope>
    <source>
        <strain evidence="10">DF5081</strain>
    </source>
</reference>
<dbReference type="Pfam" id="PF05649">
    <property type="entry name" value="Peptidase_M13_N"/>
    <property type="match status" value="1"/>
</dbReference>
<dbReference type="Gene3D" id="1.10.1380.10">
    <property type="entry name" value="Neutral endopeptidase , domain2"/>
    <property type="match status" value="1"/>
</dbReference>
<comment type="cofactor">
    <cofactor evidence="1">
        <name>Zn(2+)</name>
        <dbReference type="ChEBI" id="CHEBI:29105"/>
    </cofactor>
</comment>
<dbReference type="PRINTS" id="PR00786">
    <property type="entry name" value="NEPRILYSIN"/>
</dbReference>
<keyword evidence="3" id="KW-0645">Protease</keyword>
<organism evidence="10 11">
    <name type="scientific">Caenorhabditis japonica</name>
    <dbReference type="NCBI Taxonomy" id="281687"/>
    <lineage>
        <taxon>Eukaryota</taxon>
        <taxon>Metazoa</taxon>
        <taxon>Ecdysozoa</taxon>
        <taxon>Nematoda</taxon>
        <taxon>Chromadorea</taxon>
        <taxon>Rhabditida</taxon>
        <taxon>Rhabditina</taxon>
        <taxon>Rhabditomorpha</taxon>
        <taxon>Rhabditoidea</taxon>
        <taxon>Rhabditidae</taxon>
        <taxon>Peloderinae</taxon>
        <taxon>Caenorhabditis</taxon>
    </lineage>
</organism>
<evidence type="ECO:0000259" key="9">
    <source>
        <dbReference type="Pfam" id="PF05649"/>
    </source>
</evidence>
<dbReference type="PANTHER" id="PTHR11733:SF7">
    <property type="entry name" value="NEPRILYSIN METALLOPEPTIDASE FAMILY-RELATED"/>
    <property type="match status" value="1"/>
</dbReference>
<keyword evidence="5" id="KW-0378">Hydrolase</keyword>
<dbReference type="InterPro" id="IPR042089">
    <property type="entry name" value="Peptidase_M13_dom_2"/>
</dbReference>
<dbReference type="Proteomes" id="UP000005237">
    <property type="component" value="Unassembled WGS sequence"/>
</dbReference>
<dbReference type="GO" id="GO:0046872">
    <property type="term" value="F:metal ion binding"/>
    <property type="evidence" value="ECO:0007669"/>
    <property type="project" value="UniProtKB-KW"/>
</dbReference>
<keyword evidence="4" id="KW-0479">Metal-binding</keyword>
<accession>A0A8R1HQA3</accession>
<evidence type="ECO:0008006" key="12">
    <source>
        <dbReference type="Google" id="ProtNLM"/>
    </source>
</evidence>
<evidence type="ECO:0000256" key="6">
    <source>
        <dbReference type="ARBA" id="ARBA00022833"/>
    </source>
</evidence>
<evidence type="ECO:0000313" key="10">
    <source>
        <dbReference type="EnsemblMetazoa" id="CJA07961.1"/>
    </source>
</evidence>
<dbReference type="PROSITE" id="PS51885">
    <property type="entry name" value="NEPRILYSIN"/>
    <property type="match status" value="1"/>
</dbReference>
<dbReference type="InterPro" id="IPR008753">
    <property type="entry name" value="Peptidase_M13_N"/>
</dbReference>
<dbReference type="GO" id="GO:0004222">
    <property type="term" value="F:metalloendopeptidase activity"/>
    <property type="evidence" value="ECO:0007669"/>
    <property type="project" value="InterPro"/>
</dbReference>
<dbReference type="AlphaFoldDB" id="A0A8R1HQA3"/>
<reference evidence="11" key="1">
    <citation type="submission" date="2010-08" db="EMBL/GenBank/DDBJ databases">
        <authorList>
            <consortium name="Caenorhabditis japonica Sequencing Consortium"/>
            <person name="Wilson R.K."/>
        </authorList>
    </citation>
    <scope>NUCLEOTIDE SEQUENCE [LARGE SCALE GENOMIC DNA]</scope>
    <source>
        <strain evidence="11">DF5081</strain>
    </source>
</reference>
<evidence type="ECO:0000256" key="7">
    <source>
        <dbReference type="ARBA" id="ARBA00023049"/>
    </source>
</evidence>
<keyword evidence="11" id="KW-1185">Reference proteome</keyword>
<comment type="similarity">
    <text evidence="2">Belongs to the peptidase M13 family.</text>
</comment>